<proteinExistence type="predicted"/>
<keyword evidence="1" id="KW-0472">Membrane</keyword>
<name>A0A075FST7_9EURY</name>
<dbReference type="EMBL" id="KF900373">
    <property type="protein sequence ID" value="AIE92692.1"/>
    <property type="molecule type" value="Genomic_DNA"/>
</dbReference>
<accession>A0A075FST7</accession>
<feature type="transmembrane region" description="Helical" evidence="1">
    <location>
        <begin position="12"/>
        <end position="31"/>
    </location>
</feature>
<organism evidence="2">
    <name type="scientific">uncultured marine group II/III euryarchaeote AD1000_26_F05</name>
    <dbReference type="NCBI Taxonomy" id="1457744"/>
    <lineage>
        <taxon>Archaea</taxon>
        <taxon>Methanobacteriati</taxon>
        <taxon>Methanobacteriota</taxon>
        <taxon>environmental samples</taxon>
    </lineage>
</organism>
<keyword evidence="1" id="KW-0812">Transmembrane</keyword>
<sequence>MGLGFALIENMSYVLMSTFGGPIGLGFTTLVRGIGSIPGHALWTGISGFAVGCLVEDHDIDKRIRWLMRRLTVDVVDAAENLGIDVDGDGDHSGYDQPRGSFEELLSEVDSSTSSWMLIDSKTGVARDADGVATPQDILTDLVTSSEAARYRSEDGIQILPPRHVLQAYGLAVFGHAIWNGTSYLSFLIPEWIGLGEIGVLICMLGWTTILIATVLWLTHRVLSTVRRMPMLV</sequence>
<feature type="transmembrane region" description="Helical" evidence="1">
    <location>
        <begin position="195"/>
        <end position="219"/>
    </location>
</feature>
<evidence type="ECO:0000256" key="1">
    <source>
        <dbReference type="SAM" id="Phobius"/>
    </source>
</evidence>
<evidence type="ECO:0008006" key="3">
    <source>
        <dbReference type="Google" id="ProtNLM"/>
    </source>
</evidence>
<dbReference type="GO" id="GO:0008233">
    <property type="term" value="F:peptidase activity"/>
    <property type="evidence" value="ECO:0007669"/>
    <property type="project" value="InterPro"/>
</dbReference>
<feature type="transmembrane region" description="Helical" evidence="1">
    <location>
        <begin position="37"/>
        <end position="55"/>
    </location>
</feature>
<keyword evidence="1" id="KW-1133">Transmembrane helix</keyword>
<dbReference type="InterPro" id="IPR026898">
    <property type="entry name" value="PrsW"/>
</dbReference>
<protein>
    <recommendedName>
        <fullName evidence="3">PrsW family intramembrane metalloprotease</fullName>
    </recommendedName>
</protein>
<dbReference type="AlphaFoldDB" id="A0A075FST7"/>
<reference evidence="2" key="1">
    <citation type="journal article" date="2014" name="Genome Biol. Evol.">
        <title>Pangenome evidence for extensive interdomain horizontal transfer affecting lineage core and shell genes in uncultured planktonic thaumarchaeota and euryarchaeota.</title>
        <authorList>
            <person name="Deschamps P."/>
            <person name="Zivanovic Y."/>
            <person name="Moreira D."/>
            <person name="Rodriguez-Valera F."/>
            <person name="Lopez-Garcia P."/>
        </authorList>
    </citation>
    <scope>NUCLEOTIDE SEQUENCE</scope>
</reference>
<dbReference type="Pfam" id="PF13367">
    <property type="entry name" value="PrsW-protease"/>
    <property type="match status" value="1"/>
</dbReference>
<evidence type="ECO:0000313" key="2">
    <source>
        <dbReference type="EMBL" id="AIE92692.1"/>
    </source>
</evidence>
<feature type="transmembrane region" description="Helical" evidence="1">
    <location>
        <begin position="168"/>
        <end position="189"/>
    </location>
</feature>